<dbReference type="InterPro" id="IPR055247">
    <property type="entry name" value="InsJ-like_HTH"/>
</dbReference>
<dbReference type="Gene3D" id="3.30.420.10">
    <property type="entry name" value="Ribonuclease H-like superfamily/Ribonuclease H"/>
    <property type="match status" value="1"/>
</dbReference>
<gene>
    <name evidence="2" type="ORF">C4855_05305</name>
</gene>
<reference evidence="2 3" key="1">
    <citation type="submission" date="2018-04" db="EMBL/GenBank/DDBJ databases">
        <title>Serotype diversity and antimicrobial resistance among Salmonella enterica isolated from patients at an equine referral hospital.</title>
        <authorList>
            <person name="Leon I.M."/>
            <person name="Lawhon S.D."/>
            <person name="Norman K.N."/>
            <person name="Threadgill D.S."/>
            <person name="Ohta N."/>
            <person name="Vinasco J."/>
            <person name="Scott H.M."/>
        </authorList>
    </citation>
    <scope>NUCLEOTIDE SEQUENCE [LARGE SCALE GENOMIC DNA]</scope>
    <source>
        <strain evidence="2 3">230</strain>
    </source>
</reference>
<name>A0A2T8XI01_SALET</name>
<comment type="caution">
    <text evidence="2">The sequence shown here is derived from an EMBL/GenBank/DDBJ whole genome shotgun (WGS) entry which is preliminary data.</text>
</comment>
<evidence type="ECO:0000313" key="3">
    <source>
        <dbReference type="Proteomes" id="UP000245551"/>
    </source>
</evidence>
<dbReference type="Pfam" id="PF09299">
    <property type="entry name" value="Mu-transpos_C"/>
    <property type="match status" value="1"/>
</dbReference>
<dbReference type="InterPro" id="IPR015378">
    <property type="entry name" value="Transposase-like_Mu_C"/>
</dbReference>
<dbReference type="GO" id="GO:0015074">
    <property type="term" value="P:DNA integration"/>
    <property type="evidence" value="ECO:0007669"/>
    <property type="project" value="InterPro"/>
</dbReference>
<dbReference type="Proteomes" id="UP000245551">
    <property type="component" value="Unassembled WGS sequence"/>
</dbReference>
<evidence type="ECO:0000259" key="1">
    <source>
        <dbReference type="PROSITE" id="PS50994"/>
    </source>
</evidence>
<dbReference type="InterPro" id="IPR012337">
    <property type="entry name" value="RNaseH-like_sf"/>
</dbReference>
<accession>A0A2T8XI01</accession>
<dbReference type="Pfam" id="PF13518">
    <property type="entry name" value="HTH_28"/>
    <property type="match status" value="1"/>
</dbReference>
<dbReference type="PROSITE" id="PS50994">
    <property type="entry name" value="INTEGRASE"/>
    <property type="match status" value="1"/>
</dbReference>
<dbReference type="SUPFAM" id="SSF53098">
    <property type="entry name" value="Ribonuclease H-like"/>
    <property type="match status" value="1"/>
</dbReference>
<organism evidence="2 3">
    <name type="scientific">Salmonella enterica subsp. enterica serovar Gaminara</name>
    <dbReference type="NCBI Taxonomy" id="913070"/>
    <lineage>
        <taxon>Bacteria</taxon>
        <taxon>Pseudomonadati</taxon>
        <taxon>Pseudomonadota</taxon>
        <taxon>Gammaproteobacteria</taxon>
        <taxon>Enterobacterales</taxon>
        <taxon>Enterobacteriaceae</taxon>
        <taxon>Salmonella</taxon>
    </lineage>
</organism>
<evidence type="ECO:0000313" key="2">
    <source>
        <dbReference type="EMBL" id="PVJ50305.1"/>
    </source>
</evidence>
<dbReference type="InterPro" id="IPR001584">
    <property type="entry name" value="Integrase_cat-core"/>
</dbReference>
<feature type="domain" description="Integrase catalytic" evidence="1">
    <location>
        <begin position="316"/>
        <end position="532"/>
    </location>
</feature>
<dbReference type="InterPro" id="IPR036397">
    <property type="entry name" value="RNaseH_sf"/>
</dbReference>
<proteinExistence type="predicted"/>
<sequence>MALSLRIEHMQTTSSQMQVTVYSPDDNWLSADVFANLAGLKERSGRHALLLASQGKSWNGNKLTVRRNQCTGGKSGHRYEVLVTSLPGELVQKWIALRAQQPAIAAPVVQTIGLEDCDTRLDPLLPKRTDEALWRLSVIQPLLAYSRWTPERSAIARTLLKRQHTRPDGSRQTISRTTLYEWVARYEEDGLEGLTPRQRKDTGSARTLISRAWDKACPLDEQTRQAVATQLRDYIRSLWRSGVTGWRTAQQLASSKLAELSRAAGWSLDAGAAEKLCRVTRPMIEAERQYGLVAVCEQDAKRFFDRNLPRIRRSRDGMLPMDVIVGDVHPIDIAVKRPDGSIAYPRAIAWQDVANNRLFFSLALLRKGEGIKQTDIARSFASMCAAWGLPKALYLDNGSEYSWHEMMTGFQHLARLTRMSVRGLDEDGGLREILEDDGREVVRARPYNAPAKPIEGLFGLLEQRVFAMIPGWVGGNRMKKKTHNVGHEPLPYPGSWEDFQQAMEDALTFYHQTPQQGSLRGRSPQQVFEAALAQGWGRVDVSEQVLLVAFASERQRQASSGYISWDGTEYYDDALLPHTGRSFTVRVAKHDPRYAFVFDGDTFICAAQPAPVYGFLETEGAREQARRQKVLMREITGRKSHTNRLDLVGEMTRHNRTQAPMPDAPVQTTVSLSGAVRDMIEATKVAEMKRLEATQETKAADTGIRRLSQWSASGERDPYLEAVEFTDE</sequence>
<dbReference type="AlphaFoldDB" id="A0A2T8XI01"/>
<protein>
    <recommendedName>
        <fullName evidence="1">Integrase catalytic domain-containing protein</fullName>
    </recommendedName>
</protein>
<dbReference type="EMBL" id="QDLV01000003">
    <property type="protein sequence ID" value="PVJ50305.1"/>
    <property type="molecule type" value="Genomic_DNA"/>
</dbReference>
<dbReference type="GO" id="GO:0003676">
    <property type="term" value="F:nucleic acid binding"/>
    <property type="evidence" value="ECO:0007669"/>
    <property type="project" value="InterPro"/>
</dbReference>